<accession>A0A8S5UBP7</accession>
<protein>
    <submittedName>
        <fullName evidence="1">Uncharacterized protein</fullName>
    </submittedName>
</protein>
<dbReference type="EMBL" id="BK016062">
    <property type="protein sequence ID" value="DAF91826.1"/>
    <property type="molecule type" value="Genomic_DNA"/>
</dbReference>
<name>A0A8S5UBP7_9CAUD</name>
<reference evidence="1" key="1">
    <citation type="journal article" date="2021" name="Proc. Natl. Acad. Sci. U.S.A.">
        <title>A Catalog of Tens of Thousands of Viruses from Human Metagenomes Reveals Hidden Associations with Chronic Diseases.</title>
        <authorList>
            <person name="Tisza M.J."/>
            <person name="Buck C.B."/>
        </authorList>
    </citation>
    <scope>NUCLEOTIDE SEQUENCE</scope>
    <source>
        <strain evidence="1">CtZkC8</strain>
    </source>
</reference>
<proteinExistence type="predicted"/>
<organism evidence="1">
    <name type="scientific">Podoviridae sp. ctZkC8</name>
    <dbReference type="NCBI Taxonomy" id="2825259"/>
    <lineage>
        <taxon>Viruses</taxon>
        <taxon>Duplodnaviria</taxon>
        <taxon>Heunggongvirae</taxon>
        <taxon>Uroviricota</taxon>
        <taxon>Caudoviricetes</taxon>
    </lineage>
</organism>
<sequence length="45" mass="5301">MGDSLYVGCRRYIKGGKEYLINKCDTNIYNIRIYTEALNEFDIMC</sequence>
<evidence type="ECO:0000313" key="1">
    <source>
        <dbReference type="EMBL" id="DAF91826.1"/>
    </source>
</evidence>